<gene>
    <name evidence="2" type="ORF">SNTW_01340</name>
</gene>
<evidence type="ECO:0008006" key="4">
    <source>
        <dbReference type="Google" id="ProtNLM"/>
    </source>
</evidence>
<dbReference type="RefSeq" id="WP_064430068.1">
    <property type="nucleotide sequence ID" value="NZ_AP019774.1"/>
</dbReference>
<evidence type="ECO:0000313" key="3">
    <source>
        <dbReference type="Proteomes" id="UP000317935"/>
    </source>
</evidence>
<proteinExistence type="predicted"/>
<accession>A0A6J4CVI6</accession>
<feature type="chain" id="PRO_5026835583" description="Periplasmic protein" evidence="1">
    <location>
        <begin position="19"/>
        <end position="273"/>
    </location>
</feature>
<feature type="signal peptide" evidence="1">
    <location>
        <begin position="1"/>
        <end position="18"/>
    </location>
</feature>
<protein>
    <recommendedName>
        <fullName evidence="4">Periplasmic protein</fullName>
    </recommendedName>
</protein>
<evidence type="ECO:0000256" key="1">
    <source>
        <dbReference type="SAM" id="SignalP"/>
    </source>
</evidence>
<keyword evidence="1" id="KW-0732">Signal</keyword>
<name>A0A6J4CVI6_9HELI</name>
<evidence type="ECO:0000313" key="2">
    <source>
        <dbReference type="EMBL" id="BCD69489.1"/>
    </source>
</evidence>
<dbReference type="AlphaFoldDB" id="A0A6J4CVI6"/>
<reference evidence="2 3" key="1">
    <citation type="submission" date="2019-06" db="EMBL/GenBank/DDBJ databases">
        <title>Complete genome sequence of Helicobacter suis SNTW101c.</title>
        <authorList>
            <person name="Rimbara E."/>
            <person name="Suzuki M."/>
            <person name="Matsui H."/>
            <person name="Nakamura M."/>
            <person name="Mori S."/>
            <person name="Shibayama K."/>
        </authorList>
    </citation>
    <scope>NUCLEOTIDE SEQUENCE [LARGE SCALE GENOMIC DNA]</scope>
    <source>
        <strain evidence="2 3">SNTW101c</strain>
    </source>
</reference>
<dbReference type="Proteomes" id="UP000317935">
    <property type="component" value="Chromosome"/>
</dbReference>
<dbReference type="EMBL" id="AP019774">
    <property type="protein sequence ID" value="BCD69489.1"/>
    <property type="molecule type" value="Genomic_DNA"/>
</dbReference>
<sequence length="273" mass="31054">MRLVLLITAFYFCLSADALDTKIKSLMDHTFYQTNKNFIQRVFSHKKAFYEQGTLQIQKVINALKENGLLPLKFKKPSSLRVHFEAKTSPLLLLKTIRGVLSSMGYAYFPILEVTHNQDDSSATFALTTEYALDPTLLAKLFAKQGFTLLDLKRNSLKDWSYTFQVNTPKLAHATLIIPVNDGIELKEISGVYWLDMTDSGKLIIAANDKEWQPQVSFFDATLHMLNYTATDTPTEKISLDITDKVRFVRVSDVNNPLVLKGGIKVWLEPIKR</sequence>
<organism evidence="2 3">
    <name type="scientific">Helicobacter suis</name>
    <dbReference type="NCBI Taxonomy" id="104628"/>
    <lineage>
        <taxon>Bacteria</taxon>
        <taxon>Pseudomonadati</taxon>
        <taxon>Campylobacterota</taxon>
        <taxon>Epsilonproteobacteria</taxon>
        <taxon>Campylobacterales</taxon>
        <taxon>Helicobacteraceae</taxon>
        <taxon>Helicobacter</taxon>
    </lineage>
</organism>